<evidence type="ECO:0000313" key="2">
    <source>
        <dbReference type="EMBL" id="MBB6077375.1"/>
    </source>
</evidence>
<dbReference type="Gene3D" id="2.60.20.10">
    <property type="entry name" value="Crystallins"/>
    <property type="match status" value="1"/>
</dbReference>
<feature type="chain" id="PRO_5031140056" description="Peptidase inhibitor family I36" evidence="1">
    <location>
        <begin position="28"/>
        <end position="242"/>
    </location>
</feature>
<sequence>MRIRTMLTIAAIGSVTLAGVTAAPSLAADEPVPGPEIVSDVLTPEEEAKVHAAADPADKVDMYYKGEKVDPASDWNGADICAEVSEDGTMQCFDSDAEANKFLAANAPTAEARAGAKRALAATQKVTMVAPQEAAIQRYQDCPSSYVCLWQNSNYSGRRLQWPTYDTAKTRHLDQYSPSFRDKASSAFINRPQRGVELYDFRSGLPDPHLFLGSGYSLYSNFKNIDYTYGGSWNDRADAIKF</sequence>
<evidence type="ECO:0000313" key="3">
    <source>
        <dbReference type="Proteomes" id="UP000591537"/>
    </source>
</evidence>
<dbReference type="Proteomes" id="UP000591537">
    <property type="component" value="Unassembled WGS sequence"/>
</dbReference>
<dbReference type="Pfam" id="PF03995">
    <property type="entry name" value="Inhibitor_I36"/>
    <property type="match status" value="1"/>
</dbReference>
<evidence type="ECO:0008006" key="4">
    <source>
        <dbReference type="Google" id="ProtNLM"/>
    </source>
</evidence>
<reference evidence="2 3" key="1">
    <citation type="submission" date="2020-08" db="EMBL/GenBank/DDBJ databases">
        <title>Genomic Encyclopedia of Type Strains, Phase IV (KMG-IV): sequencing the most valuable type-strain genomes for metagenomic binning, comparative biology and taxonomic classification.</title>
        <authorList>
            <person name="Goeker M."/>
        </authorList>
    </citation>
    <scope>NUCLEOTIDE SEQUENCE [LARGE SCALE GENOMIC DNA]</scope>
    <source>
        <strain evidence="2 3">DSM 43350</strain>
    </source>
</reference>
<dbReference type="RefSeq" id="WP_184560712.1">
    <property type="nucleotide sequence ID" value="NZ_BAAARS010000004.1"/>
</dbReference>
<keyword evidence="3" id="KW-1185">Reference proteome</keyword>
<name>A0A7W9WIF9_9ACTN</name>
<evidence type="ECO:0000256" key="1">
    <source>
        <dbReference type="SAM" id="SignalP"/>
    </source>
</evidence>
<protein>
    <recommendedName>
        <fullName evidence="4">Peptidase inhibitor family I36</fullName>
    </recommendedName>
</protein>
<dbReference type="AlphaFoldDB" id="A0A7W9WIF9"/>
<dbReference type="EMBL" id="JACHGV010000004">
    <property type="protein sequence ID" value="MBB6077375.1"/>
    <property type="molecule type" value="Genomic_DNA"/>
</dbReference>
<organism evidence="2 3">
    <name type="scientific">Streptomyces paradoxus</name>
    <dbReference type="NCBI Taxonomy" id="66375"/>
    <lineage>
        <taxon>Bacteria</taxon>
        <taxon>Bacillati</taxon>
        <taxon>Actinomycetota</taxon>
        <taxon>Actinomycetes</taxon>
        <taxon>Kitasatosporales</taxon>
        <taxon>Streptomycetaceae</taxon>
        <taxon>Streptomyces</taxon>
    </lineage>
</organism>
<keyword evidence="1" id="KW-0732">Signal</keyword>
<accession>A0A7W9WIF9</accession>
<gene>
    <name evidence="2" type="ORF">HNR57_003290</name>
</gene>
<comment type="caution">
    <text evidence="2">The sequence shown here is derived from an EMBL/GenBank/DDBJ whole genome shotgun (WGS) entry which is preliminary data.</text>
</comment>
<feature type="signal peptide" evidence="1">
    <location>
        <begin position="1"/>
        <end position="27"/>
    </location>
</feature>
<proteinExistence type="predicted"/>